<evidence type="ECO:0000259" key="6">
    <source>
        <dbReference type="PROSITE" id="PS51842"/>
    </source>
</evidence>
<protein>
    <submittedName>
        <fullName evidence="8">Uncharacterized protein</fullName>
    </submittedName>
</protein>
<evidence type="ECO:0000259" key="5">
    <source>
        <dbReference type="PROSITE" id="PS51841"/>
    </source>
</evidence>
<name>A0AAF3EWV6_9BILA</name>
<dbReference type="GO" id="GO:0051664">
    <property type="term" value="P:nuclear pore localization"/>
    <property type="evidence" value="ECO:0007669"/>
    <property type="project" value="TreeGrafter"/>
</dbReference>
<evidence type="ECO:0000256" key="4">
    <source>
        <dbReference type="SAM" id="MobiDB-lite"/>
    </source>
</evidence>
<organism evidence="7 8">
    <name type="scientific">Mesorhabditis belari</name>
    <dbReference type="NCBI Taxonomy" id="2138241"/>
    <lineage>
        <taxon>Eukaryota</taxon>
        <taxon>Metazoa</taxon>
        <taxon>Ecdysozoa</taxon>
        <taxon>Nematoda</taxon>
        <taxon>Chromadorea</taxon>
        <taxon>Rhabditida</taxon>
        <taxon>Rhabditina</taxon>
        <taxon>Rhabditomorpha</taxon>
        <taxon>Rhabditoidea</taxon>
        <taxon>Rhabditidae</taxon>
        <taxon>Mesorhabditinae</taxon>
        <taxon>Mesorhabditis</taxon>
    </lineage>
</organism>
<dbReference type="GO" id="GO:0090435">
    <property type="term" value="P:protein localization to nuclear envelope"/>
    <property type="evidence" value="ECO:0007669"/>
    <property type="project" value="TreeGrafter"/>
</dbReference>
<sequence>MFNGATKYNTVSSNGGQKVQYRWMSNGSANLNGPETPTAPQKTQLGKILAGGGARVLKLVTEVGRGPLMNTQRGEEITKDFLDSATKEKEELQDLNSRLEHYILQVQTLEIENRALVEELEKSRSTWGADTSRVKNEFHAELIEKQRKYKDLCIMNAKLEAQIIERKTEREQTRSAYREISVKNKSKTLEYEQVKYSVDEAEQDLVNLKEREKQLNEEKAWLIEDIKLQRVKLEKERENASQERMNRVEAQFEVQRLVAELESLSKIHEQEVYELQLLLSKAPVKTREIFRDKLALAIRDIKKDYEYLAMQEKREMESWYKLRVSQVQSLSGHVAYDGSVHHEEISKIRHSVVEFRARYEILEEKNRTLERTYQTLISKLNKDRESHETAISNGDAELRQLHTEIQKLYLELEEIRNTKLILDAEIAIYRKMVEAEEFRFRRVGAVTPRPKIIEEERESQQIEEHTTIVRLECNSVDNIVFDKVDWENGCYIVLHNKSERDDGDISGYTITRHLPKNEIVSFKIPANTILRAGARLTIYAKNKGAHSPPTSIVNENAPTWGVGFHVETFLRDKNNVQKSAYVKNTAESHTKSPTTYREAFKTSSP</sequence>
<dbReference type="GO" id="GO:0007097">
    <property type="term" value="P:nuclear migration"/>
    <property type="evidence" value="ECO:0007669"/>
    <property type="project" value="TreeGrafter"/>
</dbReference>
<reference evidence="8" key="1">
    <citation type="submission" date="2024-02" db="UniProtKB">
        <authorList>
            <consortium name="WormBaseParasite"/>
        </authorList>
    </citation>
    <scope>IDENTIFICATION</scope>
</reference>
<feature type="domain" description="IF rod" evidence="6">
    <location>
        <begin position="88"/>
        <end position="440"/>
    </location>
</feature>
<feature type="coiled-coil region" evidence="3">
    <location>
        <begin position="82"/>
        <end position="126"/>
    </location>
</feature>
<dbReference type="InterPro" id="IPR036415">
    <property type="entry name" value="Lamin_tail_dom_sf"/>
</dbReference>
<keyword evidence="7" id="KW-1185">Reference proteome</keyword>
<dbReference type="Gene3D" id="1.20.5.500">
    <property type="entry name" value="Single helix bin"/>
    <property type="match status" value="1"/>
</dbReference>
<evidence type="ECO:0000313" key="8">
    <source>
        <dbReference type="WBParaSite" id="MBELARI_LOCUS18682"/>
    </source>
</evidence>
<dbReference type="InterPro" id="IPR039008">
    <property type="entry name" value="IF_rod_dom"/>
</dbReference>
<dbReference type="GO" id="GO:0005652">
    <property type="term" value="C:nuclear lamina"/>
    <property type="evidence" value="ECO:0007669"/>
    <property type="project" value="TreeGrafter"/>
</dbReference>
<dbReference type="SMART" id="SM01391">
    <property type="entry name" value="Filament"/>
    <property type="match status" value="1"/>
</dbReference>
<feature type="coiled-coil region" evidence="3">
    <location>
        <begin position="352"/>
        <end position="418"/>
    </location>
</feature>
<dbReference type="SUPFAM" id="SSF74853">
    <property type="entry name" value="Lamin A/C globular tail domain"/>
    <property type="match status" value="1"/>
</dbReference>
<dbReference type="GO" id="GO:0006998">
    <property type="term" value="P:nuclear envelope organization"/>
    <property type="evidence" value="ECO:0007669"/>
    <property type="project" value="TreeGrafter"/>
</dbReference>
<dbReference type="InterPro" id="IPR001322">
    <property type="entry name" value="Lamin_tail_dom"/>
</dbReference>
<dbReference type="Gene3D" id="2.60.40.1260">
    <property type="entry name" value="Lamin Tail domain"/>
    <property type="match status" value="1"/>
</dbReference>
<feature type="coiled-coil region" evidence="3">
    <location>
        <begin position="191"/>
        <end position="243"/>
    </location>
</feature>
<dbReference type="Gene3D" id="1.20.5.170">
    <property type="match status" value="1"/>
</dbReference>
<evidence type="ECO:0000256" key="2">
    <source>
        <dbReference type="ARBA" id="ARBA00023054"/>
    </source>
</evidence>
<dbReference type="Proteomes" id="UP000887575">
    <property type="component" value="Unassembled WGS sequence"/>
</dbReference>
<dbReference type="PROSITE" id="PS51842">
    <property type="entry name" value="IF_ROD_2"/>
    <property type="match status" value="1"/>
</dbReference>
<keyword evidence="1" id="KW-0403">Intermediate filament</keyword>
<dbReference type="WBParaSite" id="MBELARI_LOCUS18682">
    <property type="protein sequence ID" value="MBELARI_LOCUS18682"/>
    <property type="gene ID" value="MBELARI_LOCUS18682"/>
</dbReference>
<feature type="compositionally biased region" description="Polar residues" evidence="4">
    <location>
        <begin position="585"/>
        <end position="605"/>
    </location>
</feature>
<dbReference type="GO" id="GO:0031507">
    <property type="term" value="P:heterochromatin formation"/>
    <property type="evidence" value="ECO:0007669"/>
    <property type="project" value="TreeGrafter"/>
</dbReference>
<dbReference type="PROSITE" id="PS51841">
    <property type="entry name" value="LTD"/>
    <property type="match status" value="1"/>
</dbReference>
<evidence type="ECO:0000313" key="7">
    <source>
        <dbReference type="Proteomes" id="UP000887575"/>
    </source>
</evidence>
<feature type="domain" description="LTD" evidence="5">
    <location>
        <begin position="456"/>
        <end position="585"/>
    </location>
</feature>
<keyword evidence="2 3" id="KW-0175">Coiled coil</keyword>
<dbReference type="PANTHER" id="PTHR45721:SF6">
    <property type="entry name" value="INTERMEDIATE FILAMENT PROTEIN IFB-1"/>
    <property type="match status" value="1"/>
</dbReference>
<dbReference type="PANTHER" id="PTHR45721">
    <property type="entry name" value="LAMIN DM0-RELATED"/>
    <property type="match status" value="1"/>
</dbReference>
<dbReference type="Pfam" id="PF00038">
    <property type="entry name" value="Filament"/>
    <property type="match status" value="1"/>
</dbReference>
<dbReference type="SUPFAM" id="SSF64593">
    <property type="entry name" value="Intermediate filament protein, coiled coil region"/>
    <property type="match status" value="2"/>
</dbReference>
<proteinExistence type="predicted"/>
<dbReference type="GO" id="GO:0005200">
    <property type="term" value="F:structural constituent of cytoskeleton"/>
    <property type="evidence" value="ECO:0007669"/>
    <property type="project" value="TreeGrafter"/>
</dbReference>
<dbReference type="GO" id="GO:0005882">
    <property type="term" value="C:intermediate filament"/>
    <property type="evidence" value="ECO:0007669"/>
    <property type="project" value="UniProtKB-KW"/>
</dbReference>
<accession>A0AAF3EWV6</accession>
<dbReference type="AlphaFoldDB" id="A0AAF3EWV6"/>
<evidence type="ECO:0000256" key="3">
    <source>
        <dbReference type="SAM" id="Coils"/>
    </source>
</evidence>
<feature type="region of interest" description="Disordered" evidence="4">
    <location>
        <begin position="584"/>
        <end position="605"/>
    </location>
</feature>
<evidence type="ECO:0000256" key="1">
    <source>
        <dbReference type="ARBA" id="ARBA00022754"/>
    </source>
</evidence>